<evidence type="ECO:0000256" key="1">
    <source>
        <dbReference type="ARBA" id="ARBA00010401"/>
    </source>
</evidence>
<dbReference type="InterPro" id="IPR016267">
    <property type="entry name" value="UDPGP_trans"/>
</dbReference>
<dbReference type="Pfam" id="PF01704">
    <property type="entry name" value="UDPGP"/>
    <property type="match status" value="1"/>
</dbReference>
<accession>A0ABW5D8L5</accession>
<evidence type="ECO:0000256" key="2">
    <source>
        <dbReference type="ARBA" id="ARBA00022679"/>
    </source>
</evidence>
<dbReference type="Gene3D" id="3.90.550.10">
    <property type="entry name" value="Spore Coat Polysaccharide Biosynthesis Protein SpsA, Chain A"/>
    <property type="match status" value="1"/>
</dbReference>
<dbReference type="Gene3D" id="2.160.10.10">
    <property type="entry name" value="Hexapeptide repeat proteins"/>
    <property type="match status" value="1"/>
</dbReference>
<dbReference type="CDD" id="cd00897">
    <property type="entry name" value="UGPase_euk"/>
    <property type="match status" value="1"/>
</dbReference>
<sequence>MSDFDAFEIKMRTAGMGDAPVAVFRRNYEALLRNETGMIPEESIEPNADLLKAEELPSHQEPGLLGQVAVIKLNGGLGTGMGLQGPKSLLAVRKGVNFLDLMIRQTLSLREQSGKKVRLLLMNSFSTSEETLGHLAKYESDGLSSATEVEMMQNMIPKIDAETLKPVEWPVDPEQEWCPPGHGDLYPALVGSGWLDRLLAEGVKYAFVSNSDNLGAILDPSLLAFFAESGAPFMMEVTRRTAADKKGGHLAKRKRDGRLLLREVAQCPEENLEEFQNIGKHRYFNTNSLWLNLERLKAQLGADSGVLPLPMIKNRKTVDPRDPGSTPVFQLEIAMGSAIECFEGALAIEVPRSRFAPVKTTSDLLALRSDAYEILENGQVRLRNERNGVPPDISLSAEYKLVESLDALGVPSLIKCDSLVVSGLIAFEEGVIVEGDVKFENPQAERKVIAAGTYKNGSY</sequence>
<evidence type="ECO:0000313" key="5">
    <source>
        <dbReference type="Proteomes" id="UP001597375"/>
    </source>
</evidence>
<dbReference type="EMBL" id="JBHUIT010000003">
    <property type="protein sequence ID" value="MFD2255936.1"/>
    <property type="molecule type" value="Genomic_DNA"/>
</dbReference>
<dbReference type="Proteomes" id="UP001597375">
    <property type="component" value="Unassembled WGS sequence"/>
</dbReference>
<gene>
    <name evidence="4" type="ORF">ACFSSA_04535</name>
</gene>
<dbReference type="InterPro" id="IPR029044">
    <property type="entry name" value="Nucleotide-diphossugar_trans"/>
</dbReference>
<dbReference type="SUPFAM" id="SSF53448">
    <property type="entry name" value="Nucleotide-diphospho-sugar transferases"/>
    <property type="match status" value="1"/>
</dbReference>
<organism evidence="4 5">
    <name type="scientific">Luteolibacter algae</name>
    <dbReference type="NCBI Taxonomy" id="454151"/>
    <lineage>
        <taxon>Bacteria</taxon>
        <taxon>Pseudomonadati</taxon>
        <taxon>Verrucomicrobiota</taxon>
        <taxon>Verrucomicrobiia</taxon>
        <taxon>Verrucomicrobiales</taxon>
        <taxon>Verrucomicrobiaceae</taxon>
        <taxon>Luteolibacter</taxon>
    </lineage>
</organism>
<keyword evidence="3 4" id="KW-0548">Nucleotidyltransferase</keyword>
<dbReference type="PANTHER" id="PTHR43511">
    <property type="match status" value="1"/>
</dbReference>
<dbReference type="InterPro" id="IPR002618">
    <property type="entry name" value="UDPGP_fam"/>
</dbReference>
<evidence type="ECO:0000313" key="4">
    <source>
        <dbReference type="EMBL" id="MFD2255936.1"/>
    </source>
</evidence>
<name>A0ABW5D8L5_9BACT</name>
<reference evidence="5" key="1">
    <citation type="journal article" date="2019" name="Int. J. Syst. Evol. Microbiol.">
        <title>The Global Catalogue of Microorganisms (GCM) 10K type strain sequencing project: providing services to taxonomists for standard genome sequencing and annotation.</title>
        <authorList>
            <consortium name="The Broad Institute Genomics Platform"/>
            <consortium name="The Broad Institute Genome Sequencing Center for Infectious Disease"/>
            <person name="Wu L."/>
            <person name="Ma J."/>
        </authorList>
    </citation>
    <scope>NUCLEOTIDE SEQUENCE [LARGE SCALE GENOMIC DNA]</scope>
    <source>
        <strain evidence="5">CGMCC 4.7106</strain>
    </source>
</reference>
<keyword evidence="5" id="KW-1185">Reference proteome</keyword>
<evidence type="ECO:0000256" key="3">
    <source>
        <dbReference type="ARBA" id="ARBA00022695"/>
    </source>
</evidence>
<dbReference type="GO" id="GO:0016779">
    <property type="term" value="F:nucleotidyltransferase activity"/>
    <property type="evidence" value="ECO:0007669"/>
    <property type="project" value="UniProtKB-KW"/>
</dbReference>
<dbReference type="RefSeq" id="WP_386818742.1">
    <property type="nucleotide sequence ID" value="NZ_JBHUIT010000003.1"/>
</dbReference>
<proteinExistence type="inferred from homology"/>
<protein>
    <submittedName>
        <fullName evidence="4">UTP--glucose-1-phosphate uridylyltransferase</fullName>
    </submittedName>
</protein>
<keyword evidence="2" id="KW-0808">Transferase</keyword>
<comment type="similarity">
    <text evidence="1">Belongs to the UDPGP type 1 family.</text>
</comment>
<comment type="caution">
    <text evidence="4">The sequence shown here is derived from an EMBL/GenBank/DDBJ whole genome shotgun (WGS) entry which is preliminary data.</text>
</comment>
<dbReference type="PIRSF" id="PIRSF000806">
    <property type="entry name" value="UDPGP"/>
    <property type="match status" value="1"/>
</dbReference>